<dbReference type="AlphaFoldDB" id="A0A8K0G4I6"/>
<dbReference type="Proteomes" id="UP000801492">
    <property type="component" value="Unassembled WGS sequence"/>
</dbReference>
<evidence type="ECO:0000256" key="1">
    <source>
        <dbReference type="ARBA" id="ARBA00022723"/>
    </source>
</evidence>
<keyword evidence="8" id="KW-1185">Reference proteome</keyword>
<dbReference type="OrthoDB" id="6736312at2759"/>
<evidence type="ECO:0000259" key="6">
    <source>
        <dbReference type="PROSITE" id="PS50950"/>
    </source>
</evidence>
<evidence type="ECO:0000313" key="8">
    <source>
        <dbReference type="Proteomes" id="UP000801492"/>
    </source>
</evidence>
<protein>
    <recommendedName>
        <fullName evidence="6">THAP-type domain-containing protein</fullName>
    </recommendedName>
</protein>
<feature type="domain" description="THAP-type" evidence="6">
    <location>
        <begin position="10"/>
        <end position="97"/>
    </location>
</feature>
<dbReference type="InterPro" id="IPR006612">
    <property type="entry name" value="THAP_Znf"/>
</dbReference>
<organism evidence="7 8">
    <name type="scientific">Ignelater luminosus</name>
    <name type="common">Cucubano</name>
    <name type="synonym">Pyrophorus luminosus</name>
    <dbReference type="NCBI Taxonomy" id="2038154"/>
    <lineage>
        <taxon>Eukaryota</taxon>
        <taxon>Metazoa</taxon>
        <taxon>Ecdysozoa</taxon>
        <taxon>Arthropoda</taxon>
        <taxon>Hexapoda</taxon>
        <taxon>Insecta</taxon>
        <taxon>Pterygota</taxon>
        <taxon>Neoptera</taxon>
        <taxon>Endopterygota</taxon>
        <taxon>Coleoptera</taxon>
        <taxon>Polyphaga</taxon>
        <taxon>Elateriformia</taxon>
        <taxon>Elateroidea</taxon>
        <taxon>Elateridae</taxon>
        <taxon>Agrypninae</taxon>
        <taxon>Pyrophorini</taxon>
        <taxon>Ignelater</taxon>
    </lineage>
</organism>
<comment type="caution">
    <text evidence="7">The sequence shown here is derived from an EMBL/GenBank/DDBJ whole genome shotgun (WGS) entry which is preliminary data.</text>
</comment>
<evidence type="ECO:0000313" key="7">
    <source>
        <dbReference type="EMBL" id="KAF2885674.1"/>
    </source>
</evidence>
<dbReference type="SUPFAM" id="SSF57716">
    <property type="entry name" value="Glucocorticoid receptor-like (DNA-binding domain)"/>
    <property type="match status" value="1"/>
</dbReference>
<proteinExistence type="predicted"/>
<keyword evidence="4 5" id="KW-0238">DNA-binding</keyword>
<accession>A0A8K0G4I6</accession>
<keyword evidence="1" id="KW-0479">Metal-binding</keyword>
<keyword evidence="2 5" id="KW-0863">Zinc-finger</keyword>
<evidence type="ECO:0000256" key="2">
    <source>
        <dbReference type="ARBA" id="ARBA00022771"/>
    </source>
</evidence>
<keyword evidence="3" id="KW-0862">Zinc</keyword>
<dbReference type="PROSITE" id="PS50950">
    <property type="entry name" value="ZF_THAP"/>
    <property type="match status" value="1"/>
</dbReference>
<dbReference type="EMBL" id="VTPC01089807">
    <property type="protein sequence ID" value="KAF2885674.1"/>
    <property type="molecule type" value="Genomic_DNA"/>
</dbReference>
<sequence>MSEKKSGNSMVRSYQNCNHAFYSNSTQENLKFFKFAEDPEMCKRSLYACGRKDLSFKKSTSALYNTHRLCSKHFKVEMFVNPDVMDSLLTLAVPESYQKNIITQVYMFLSNEYRYFPIRYEINLCKAFEVNYAGMRNGLKCGNFAGCPLQTGKIYHVCNWMPDENKLPPAIPTGKYKIRMTLMYELEEAGIIDCYADIVNSMYIFKK</sequence>
<dbReference type="GO" id="GO:0003677">
    <property type="term" value="F:DNA binding"/>
    <property type="evidence" value="ECO:0007669"/>
    <property type="project" value="UniProtKB-UniRule"/>
</dbReference>
<reference evidence="7" key="1">
    <citation type="submission" date="2019-08" db="EMBL/GenBank/DDBJ databases">
        <title>The genome of the North American firefly Photinus pyralis.</title>
        <authorList>
            <consortium name="Photinus pyralis genome working group"/>
            <person name="Fallon T.R."/>
            <person name="Sander Lower S.E."/>
            <person name="Weng J.-K."/>
        </authorList>
    </citation>
    <scope>NUCLEOTIDE SEQUENCE</scope>
    <source>
        <strain evidence="7">TRF0915ILg1</strain>
        <tissue evidence="7">Whole body</tissue>
    </source>
</reference>
<evidence type="ECO:0000256" key="5">
    <source>
        <dbReference type="PROSITE-ProRule" id="PRU00309"/>
    </source>
</evidence>
<evidence type="ECO:0000256" key="3">
    <source>
        <dbReference type="ARBA" id="ARBA00022833"/>
    </source>
</evidence>
<name>A0A8K0G4I6_IGNLU</name>
<dbReference type="Pfam" id="PF05485">
    <property type="entry name" value="THAP"/>
    <property type="match status" value="1"/>
</dbReference>
<evidence type="ECO:0000256" key="4">
    <source>
        <dbReference type="ARBA" id="ARBA00023125"/>
    </source>
</evidence>
<dbReference type="Pfam" id="PF06477">
    <property type="entry name" value="DUF1091"/>
    <property type="match status" value="1"/>
</dbReference>
<dbReference type="GO" id="GO:0008270">
    <property type="term" value="F:zinc ion binding"/>
    <property type="evidence" value="ECO:0007669"/>
    <property type="project" value="UniProtKB-KW"/>
</dbReference>
<gene>
    <name evidence="7" type="ORF">ILUMI_20499</name>
</gene>
<dbReference type="InterPro" id="IPR010512">
    <property type="entry name" value="DUF1091"/>
</dbReference>